<sequence length="79" mass="8837">MNARLQLVGSFGYVIEFNLSKITSPKLNLQVPQTEGKSPALNKQHVAACISLEVVLVIHQHYQFRNSVRSCLPQSFVRG</sequence>
<reference evidence="1" key="1">
    <citation type="submission" date="2013-11" db="EMBL/GenBank/DDBJ databases">
        <title>Genome sequence of the fusiform rust pathogen reveals effectors for host alternation and coevolution with pine.</title>
        <authorList>
            <consortium name="DOE Joint Genome Institute"/>
            <person name="Smith K."/>
            <person name="Pendleton A."/>
            <person name="Kubisiak T."/>
            <person name="Anderson C."/>
            <person name="Salamov A."/>
            <person name="Aerts A."/>
            <person name="Riley R."/>
            <person name="Clum A."/>
            <person name="Lindquist E."/>
            <person name="Ence D."/>
            <person name="Campbell M."/>
            <person name="Kronenberg Z."/>
            <person name="Feau N."/>
            <person name="Dhillon B."/>
            <person name="Hamelin R."/>
            <person name="Burleigh J."/>
            <person name="Smith J."/>
            <person name="Yandell M."/>
            <person name="Nelson C."/>
            <person name="Grigoriev I."/>
            <person name="Davis J."/>
        </authorList>
    </citation>
    <scope>NUCLEOTIDE SEQUENCE</scope>
    <source>
        <strain evidence="1">G11</strain>
    </source>
</reference>
<accession>A0A9P6N893</accession>
<evidence type="ECO:0000313" key="2">
    <source>
        <dbReference type="Proteomes" id="UP000886653"/>
    </source>
</evidence>
<comment type="caution">
    <text evidence="1">The sequence shown here is derived from an EMBL/GenBank/DDBJ whole genome shotgun (WGS) entry which is preliminary data.</text>
</comment>
<organism evidence="1 2">
    <name type="scientific">Cronartium quercuum f. sp. fusiforme G11</name>
    <dbReference type="NCBI Taxonomy" id="708437"/>
    <lineage>
        <taxon>Eukaryota</taxon>
        <taxon>Fungi</taxon>
        <taxon>Dikarya</taxon>
        <taxon>Basidiomycota</taxon>
        <taxon>Pucciniomycotina</taxon>
        <taxon>Pucciniomycetes</taxon>
        <taxon>Pucciniales</taxon>
        <taxon>Coleosporiaceae</taxon>
        <taxon>Cronartium</taxon>
    </lineage>
</organism>
<evidence type="ECO:0000313" key="1">
    <source>
        <dbReference type="EMBL" id="KAG0139263.1"/>
    </source>
</evidence>
<keyword evidence="2" id="KW-1185">Reference proteome</keyword>
<protein>
    <submittedName>
        <fullName evidence="1">Uncharacterized protein</fullName>
    </submittedName>
</protein>
<gene>
    <name evidence="1" type="ORF">CROQUDRAFT_666740</name>
</gene>
<dbReference type="EMBL" id="MU167661">
    <property type="protein sequence ID" value="KAG0139263.1"/>
    <property type="molecule type" value="Genomic_DNA"/>
</dbReference>
<dbReference type="AlphaFoldDB" id="A0A9P6N893"/>
<proteinExistence type="predicted"/>
<name>A0A9P6N893_9BASI</name>
<dbReference type="Proteomes" id="UP000886653">
    <property type="component" value="Unassembled WGS sequence"/>
</dbReference>